<feature type="region of interest" description="Disordered" evidence="1">
    <location>
        <begin position="215"/>
        <end position="265"/>
    </location>
</feature>
<feature type="compositionally biased region" description="Low complexity" evidence="1">
    <location>
        <begin position="83"/>
        <end position="92"/>
    </location>
</feature>
<dbReference type="EMBL" id="AFNH02000495">
    <property type="protein sequence ID" value="EZG67840.1"/>
    <property type="molecule type" value="Genomic_DNA"/>
</dbReference>
<protein>
    <submittedName>
        <fullName evidence="2">Uncharacterized protein</fullName>
    </submittedName>
</protein>
<feature type="compositionally biased region" description="Basic residues" evidence="1">
    <location>
        <begin position="73"/>
        <end position="82"/>
    </location>
</feature>
<dbReference type="Proteomes" id="UP000019763">
    <property type="component" value="Unassembled WGS sequence"/>
</dbReference>
<dbReference type="RefSeq" id="XP_011130146.1">
    <property type="nucleotide sequence ID" value="XM_011131844.1"/>
</dbReference>
<sequence>MLLSRQLLESNTGLNRFLHRGGRPTAVHPTERSAEPDGDADDGDNYLGRRAKGYRREIATDSSDEEDGSSTHGRTHGRHHAGSHSGHSSGRQSRSDGHYRERIAFQRAATAAKFVRARNQLKLELSQIEQFALPARYVLPSTPAMDAGTSPDTTLVSRDSAVMTPQKRKEPSESRPLWKRATTLSGIAYGNSNQLSDRFEAAVPRIDVAPEAVGLIPRKQQPPRTLRTSGQETGGEETRGQELKGPAAGVGSMPSPATSAAETGVAETSVDHAPVSVCSYFTPAAAWKDVLGVEVFVPTSADKAALWPTYFHDLLQRCPNHPLKATVTKLSRSHLPPSTRENTTSTLLTSSGDMTPSVMGQGVMRREELLHALFG</sequence>
<reference evidence="2" key="1">
    <citation type="submission" date="2013-12" db="EMBL/GenBank/DDBJ databases">
        <authorList>
            <person name="Omoto C.K."/>
            <person name="Sibley D."/>
            <person name="Venepally P."/>
            <person name="Hadjithomas M."/>
            <person name="Karamycheva S."/>
            <person name="Brunk B."/>
            <person name="Roos D."/>
            <person name="Caler E."/>
            <person name="Lorenzi H."/>
        </authorList>
    </citation>
    <scope>NUCLEOTIDE SEQUENCE</scope>
</reference>
<organism evidence="2 3">
    <name type="scientific">Gregarina niphandrodes</name>
    <name type="common">Septate eugregarine</name>
    <dbReference type="NCBI Taxonomy" id="110365"/>
    <lineage>
        <taxon>Eukaryota</taxon>
        <taxon>Sar</taxon>
        <taxon>Alveolata</taxon>
        <taxon>Apicomplexa</taxon>
        <taxon>Conoidasida</taxon>
        <taxon>Gregarinasina</taxon>
        <taxon>Eugregarinorida</taxon>
        <taxon>Gregarinidae</taxon>
        <taxon>Gregarina</taxon>
    </lineage>
</organism>
<accession>A0A023B7T1</accession>
<proteinExistence type="predicted"/>
<dbReference type="VEuPathDB" id="CryptoDB:GNI_065900"/>
<dbReference type="AlphaFoldDB" id="A0A023B7T1"/>
<gene>
    <name evidence="2" type="ORF">GNI_065900</name>
</gene>
<comment type="caution">
    <text evidence="2">The sequence shown here is derived from an EMBL/GenBank/DDBJ whole genome shotgun (WGS) entry which is preliminary data.</text>
</comment>
<feature type="compositionally biased region" description="Polar residues" evidence="1">
    <location>
        <begin position="339"/>
        <end position="354"/>
    </location>
</feature>
<dbReference type="GeneID" id="22912431"/>
<name>A0A023B7T1_GRENI</name>
<evidence type="ECO:0000256" key="1">
    <source>
        <dbReference type="SAM" id="MobiDB-lite"/>
    </source>
</evidence>
<evidence type="ECO:0000313" key="3">
    <source>
        <dbReference type="Proteomes" id="UP000019763"/>
    </source>
</evidence>
<feature type="region of interest" description="Disordered" evidence="1">
    <location>
        <begin position="333"/>
        <end position="358"/>
    </location>
</feature>
<feature type="region of interest" description="Disordered" evidence="1">
    <location>
        <begin position="15"/>
        <end position="96"/>
    </location>
</feature>
<evidence type="ECO:0000313" key="2">
    <source>
        <dbReference type="EMBL" id="EZG67840.1"/>
    </source>
</evidence>
<keyword evidence="3" id="KW-1185">Reference proteome</keyword>